<dbReference type="EMBL" id="JADIMV010000071">
    <property type="protein sequence ID" value="MBO8439831.1"/>
    <property type="molecule type" value="Genomic_DNA"/>
</dbReference>
<evidence type="ECO:0000313" key="2">
    <source>
        <dbReference type="Proteomes" id="UP000712007"/>
    </source>
</evidence>
<organism evidence="1 2">
    <name type="scientific">Candidatus Aphodosoma intestinipullorum</name>
    <dbReference type="NCBI Taxonomy" id="2840674"/>
    <lineage>
        <taxon>Bacteria</taxon>
        <taxon>Pseudomonadati</taxon>
        <taxon>Bacteroidota</taxon>
        <taxon>Bacteroidia</taxon>
        <taxon>Bacteroidales</taxon>
        <taxon>Candidatus Aphodosoma</taxon>
    </lineage>
</organism>
<name>A0A940IET9_9BACT</name>
<sequence>MDGYRTEEHIASIATADYVRRYRDTERFLSYCRECRMYGNYWTCPPFSFDADAVVRQYRHTLIIVTKVIPETEGIPQNDVCVTVERLIRDCRQTLDSRLLALENRYGGRAFFAGNCKLCYTAPCSRTQGERCIHADMARPSLESFGFDLMRTTQELCGVKMLWSDGKSLPPYITLVSGFMHNTEGEIIW</sequence>
<evidence type="ECO:0000313" key="1">
    <source>
        <dbReference type="EMBL" id="MBO8439831.1"/>
    </source>
</evidence>
<reference evidence="1" key="1">
    <citation type="submission" date="2020-10" db="EMBL/GenBank/DDBJ databases">
        <authorList>
            <person name="Gilroy R."/>
        </authorList>
    </citation>
    <scope>NUCLEOTIDE SEQUENCE</scope>
    <source>
        <strain evidence="1">3924</strain>
    </source>
</reference>
<protein>
    <submittedName>
        <fullName evidence="1">DUF2284 domain-containing protein</fullName>
    </submittedName>
</protein>
<dbReference type="Proteomes" id="UP000712007">
    <property type="component" value="Unassembled WGS sequence"/>
</dbReference>
<proteinExistence type="predicted"/>
<dbReference type="AlphaFoldDB" id="A0A940IET9"/>
<comment type="caution">
    <text evidence="1">The sequence shown here is derived from an EMBL/GenBank/DDBJ whole genome shotgun (WGS) entry which is preliminary data.</text>
</comment>
<dbReference type="InterPro" id="IPR019271">
    <property type="entry name" value="DUF2284_metal-binding"/>
</dbReference>
<dbReference type="Pfam" id="PF10050">
    <property type="entry name" value="DUF2284"/>
    <property type="match status" value="1"/>
</dbReference>
<gene>
    <name evidence="1" type="ORF">IAC51_04185</name>
</gene>
<accession>A0A940IET9</accession>
<reference evidence="1" key="2">
    <citation type="journal article" date="2021" name="PeerJ">
        <title>Extensive microbial diversity within the chicken gut microbiome revealed by metagenomics and culture.</title>
        <authorList>
            <person name="Gilroy R."/>
            <person name="Ravi A."/>
            <person name="Getino M."/>
            <person name="Pursley I."/>
            <person name="Horton D.L."/>
            <person name="Alikhan N.F."/>
            <person name="Baker D."/>
            <person name="Gharbi K."/>
            <person name="Hall N."/>
            <person name="Watson M."/>
            <person name="Adriaenssens E.M."/>
            <person name="Foster-Nyarko E."/>
            <person name="Jarju S."/>
            <person name="Secka A."/>
            <person name="Antonio M."/>
            <person name="Oren A."/>
            <person name="Chaudhuri R.R."/>
            <person name="La Ragione R."/>
            <person name="Hildebrand F."/>
            <person name="Pallen M.J."/>
        </authorList>
    </citation>
    <scope>NUCLEOTIDE SEQUENCE</scope>
    <source>
        <strain evidence="1">3924</strain>
    </source>
</reference>